<accession>A0A0G0L5I3</accession>
<comment type="caution">
    <text evidence="3">The sequence shown here is derived from an EMBL/GenBank/DDBJ whole genome shotgun (WGS) entry which is preliminary data.</text>
</comment>
<feature type="transmembrane region" description="Helical" evidence="2">
    <location>
        <begin position="31"/>
        <end position="55"/>
    </location>
</feature>
<keyword evidence="2" id="KW-0472">Membrane</keyword>
<keyword evidence="2" id="KW-1133">Transmembrane helix</keyword>
<organism evidence="3 4">
    <name type="scientific">Candidatus Woesebacteria bacterium GW2011_GWB1_38_8b</name>
    <dbReference type="NCBI Taxonomy" id="1618571"/>
    <lineage>
        <taxon>Bacteria</taxon>
        <taxon>Candidatus Woeseibacteriota</taxon>
    </lineage>
</organism>
<evidence type="ECO:0000256" key="1">
    <source>
        <dbReference type="SAM" id="MobiDB-lite"/>
    </source>
</evidence>
<dbReference type="Gene3D" id="3.40.33.10">
    <property type="entry name" value="CAP"/>
    <property type="match status" value="1"/>
</dbReference>
<dbReference type="Proteomes" id="UP000033944">
    <property type="component" value="Unassembled WGS sequence"/>
</dbReference>
<dbReference type="EMBL" id="LBVN01000008">
    <property type="protein sequence ID" value="KKQ87263.1"/>
    <property type="molecule type" value="Genomic_DNA"/>
</dbReference>
<reference evidence="3 4" key="1">
    <citation type="journal article" date="2015" name="Nature">
        <title>rRNA introns, odd ribosomes, and small enigmatic genomes across a large radiation of phyla.</title>
        <authorList>
            <person name="Brown C.T."/>
            <person name="Hug L.A."/>
            <person name="Thomas B.C."/>
            <person name="Sharon I."/>
            <person name="Castelle C.J."/>
            <person name="Singh A."/>
            <person name="Wilkins M.J."/>
            <person name="Williams K.H."/>
            <person name="Banfield J.F."/>
        </authorList>
    </citation>
    <scope>NUCLEOTIDE SEQUENCE [LARGE SCALE GENOMIC DNA]</scope>
</reference>
<feature type="region of interest" description="Disordered" evidence="1">
    <location>
        <begin position="1"/>
        <end position="21"/>
    </location>
</feature>
<proteinExistence type="predicted"/>
<evidence type="ECO:0000313" key="4">
    <source>
        <dbReference type="Proteomes" id="UP000033944"/>
    </source>
</evidence>
<gene>
    <name evidence="3" type="ORF">UT10_C0008G0024</name>
</gene>
<evidence type="ECO:0008006" key="5">
    <source>
        <dbReference type="Google" id="ProtNLM"/>
    </source>
</evidence>
<evidence type="ECO:0000256" key="2">
    <source>
        <dbReference type="SAM" id="Phobius"/>
    </source>
</evidence>
<sequence>MATKTQSVDQGEGTTERTKKETAPQSSVVDIIISVFTKVVFLLIVFALFIIIYFFGLIKGYDLAKNDADATIAQIISEYANKLAMTQDGGQIPTPTIIPTKVPQAVKTKITWGGPDLWNAVNKRRVELGVNPLNTRSELCTIASIRLNELLDLGKLDGHEGFSNMRERRPDTEWIFNKYGTVAEFLAVGGDTATETVSMWENTLGHSQLLKGGEYVWGCIYAQDSLAVAITAY</sequence>
<dbReference type="InterPro" id="IPR035940">
    <property type="entry name" value="CAP_sf"/>
</dbReference>
<dbReference type="AlphaFoldDB" id="A0A0G0L5I3"/>
<protein>
    <recommendedName>
        <fullName evidence="5">SCP domain-containing protein</fullName>
    </recommendedName>
</protein>
<evidence type="ECO:0000313" key="3">
    <source>
        <dbReference type="EMBL" id="KKQ87263.1"/>
    </source>
</evidence>
<keyword evidence="2" id="KW-0812">Transmembrane</keyword>
<name>A0A0G0L5I3_9BACT</name>
<dbReference type="SUPFAM" id="SSF55797">
    <property type="entry name" value="PR-1-like"/>
    <property type="match status" value="1"/>
</dbReference>